<keyword evidence="1" id="KW-0378">Hydrolase</keyword>
<protein>
    <submittedName>
        <fullName evidence="4">Kynurenine formamidase-like</fullName>
    </submittedName>
</protein>
<evidence type="ECO:0000256" key="1">
    <source>
        <dbReference type="ARBA" id="ARBA00022801"/>
    </source>
</evidence>
<name>A0ABM0MXA0_SACKO</name>
<dbReference type="PANTHER" id="PTHR48081:SF33">
    <property type="entry name" value="KYNURENINE FORMAMIDASE"/>
    <property type="match status" value="1"/>
</dbReference>
<dbReference type="GeneID" id="102807092"/>
<dbReference type="Pfam" id="PF07859">
    <property type="entry name" value="Abhydrolase_3"/>
    <property type="match status" value="1"/>
</dbReference>
<feature type="domain" description="Alpha/beta hydrolase fold-3" evidence="2">
    <location>
        <begin position="18"/>
        <end position="144"/>
    </location>
</feature>
<dbReference type="Proteomes" id="UP000694865">
    <property type="component" value="Unplaced"/>
</dbReference>
<keyword evidence="3" id="KW-1185">Reference proteome</keyword>
<reference evidence="4" key="1">
    <citation type="submission" date="2025-08" db="UniProtKB">
        <authorList>
            <consortium name="RefSeq"/>
        </authorList>
    </citation>
    <scope>IDENTIFICATION</scope>
    <source>
        <tissue evidence="4">Testes</tissue>
    </source>
</reference>
<evidence type="ECO:0000313" key="4">
    <source>
        <dbReference type="RefSeq" id="XP_006824641.1"/>
    </source>
</evidence>
<dbReference type="SUPFAM" id="SSF53474">
    <property type="entry name" value="alpha/beta-Hydrolases"/>
    <property type="match status" value="1"/>
</dbReference>
<evidence type="ECO:0000313" key="3">
    <source>
        <dbReference type="Proteomes" id="UP000694865"/>
    </source>
</evidence>
<evidence type="ECO:0000259" key="2">
    <source>
        <dbReference type="Pfam" id="PF07859"/>
    </source>
</evidence>
<organism evidence="3 4">
    <name type="scientific">Saccoglossus kowalevskii</name>
    <name type="common">Acorn worm</name>
    <dbReference type="NCBI Taxonomy" id="10224"/>
    <lineage>
        <taxon>Eukaryota</taxon>
        <taxon>Metazoa</taxon>
        <taxon>Hemichordata</taxon>
        <taxon>Enteropneusta</taxon>
        <taxon>Harrimaniidae</taxon>
        <taxon>Saccoglossus</taxon>
    </lineage>
</organism>
<accession>A0ABM0MXA0</accession>
<dbReference type="InterPro" id="IPR029058">
    <property type="entry name" value="AB_hydrolase_fold"/>
</dbReference>
<dbReference type="InterPro" id="IPR013094">
    <property type="entry name" value="AB_hydrolase_3"/>
</dbReference>
<dbReference type="RefSeq" id="XP_006824641.1">
    <property type="nucleotide sequence ID" value="XM_006824578.1"/>
</dbReference>
<dbReference type="Gene3D" id="3.40.50.1820">
    <property type="entry name" value="alpha/beta hydrolase"/>
    <property type="match status" value="1"/>
</dbReference>
<dbReference type="InterPro" id="IPR050300">
    <property type="entry name" value="GDXG_lipolytic_enzyme"/>
</dbReference>
<dbReference type="PANTHER" id="PTHR48081">
    <property type="entry name" value="AB HYDROLASE SUPERFAMILY PROTEIN C4A8.06C"/>
    <property type="match status" value="1"/>
</dbReference>
<gene>
    <name evidence="4" type="primary">LOC102807092</name>
</gene>
<proteinExistence type="predicted"/>
<sequence>MVEEVKHSVMFIANKFPDTRGIYVCGHSAGGQLAAMLLTVDWTQYDLLQNIIKGLLLVSGVFDLQPIVKTYVNEPLNLDEAEAIRLSPLCHIKEACLHSKHCKVIVSVGEHDSPSFRTQSREYAKLLKDVGFDIKFKEVEDKDHYNVVHDLVYDNYSLTQDFLKLVNSR</sequence>